<dbReference type="NCBIfam" id="TIGR00009">
    <property type="entry name" value="L28"/>
    <property type="match status" value="1"/>
</dbReference>
<keyword evidence="5" id="KW-0732">Signal</keyword>
<keyword evidence="2 6" id="KW-0689">Ribosomal protein</keyword>
<dbReference type="GO" id="GO:0005840">
    <property type="term" value="C:ribosome"/>
    <property type="evidence" value="ECO:0007669"/>
    <property type="project" value="UniProtKB-KW"/>
</dbReference>
<evidence type="ECO:0000256" key="4">
    <source>
        <dbReference type="ARBA" id="ARBA00035265"/>
    </source>
</evidence>
<dbReference type="EMBL" id="JWZX01002495">
    <property type="protein sequence ID" value="KOO28915.1"/>
    <property type="molecule type" value="Genomic_DNA"/>
</dbReference>
<dbReference type="AlphaFoldDB" id="A0A0M0JR16"/>
<evidence type="ECO:0000256" key="2">
    <source>
        <dbReference type="ARBA" id="ARBA00022980"/>
    </source>
</evidence>
<dbReference type="Proteomes" id="UP000037460">
    <property type="component" value="Unassembled WGS sequence"/>
</dbReference>
<evidence type="ECO:0000256" key="5">
    <source>
        <dbReference type="SAM" id="SignalP"/>
    </source>
</evidence>
<reference evidence="7" key="1">
    <citation type="journal article" date="2015" name="PLoS Genet.">
        <title>Genome Sequence and Transcriptome Analyses of Chrysochromulina tobin: Metabolic Tools for Enhanced Algal Fitness in the Prominent Order Prymnesiales (Haptophyceae).</title>
        <authorList>
            <person name="Hovde B.T."/>
            <person name="Deodato C.R."/>
            <person name="Hunsperger H.M."/>
            <person name="Ryken S.A."/>
            <person name="Yost W."/>
            <person name="Jha R.K."/>
            <person name="Patterson J."/>
            <person name="Monnat R.J. Jr."/>
            <person name="Barlow S.B."/>
            <person name="Starkenburg S.R."/>
            <person name="Cattolico R.A."/>
        </authorList>
    </citation>
    <scope>NUCLEOTIDE SEQUENCE</scope>
    <source>
        <strain evidence="7">CCMP291</strain>
    </source>
</reference>
<comment type="caution">
    <text evidence="6">The sequence shown here is derived from an EMBL/GenBank/DDBJ whole genome shotgun (WGS) entry which is preliminary data.</text>
</comment>
<evidence type="ECO:0000313" key="6">
    <source>
        <dbReference type="EMBL" id="KOO28915.1"/>
    </source>
</evidence>
<dbReference type="Pfam" id="PF00830">
    <property type="entry name" value="Ribosomal_L28"/>
    <property type="match status" value="1"/>
</dbReference>
<dbReference type="SUPFAM" id="SSF143800">
    <property type="entry name" value="L28p-like"/>
    <property type="match status" value="1"/>
</dbReference>
<dbReference type="OrthoDB" id="361870at2759"/>
<dbReference type="InterPro" id="IPR026569">
    <property type="entry name" value="Ribosomal_bL28"/>
</dbReference>
<dbReference type="GO" id="GO:0003735">
    <property type="term" value="F:structural constituent of ribosome"/>
    <property type="evidence" value="ECO:0007669"/>
    <property type="project" value="InterPro"/>
</dbReference>
<accession>A0A0M0JR16</accession>
<dbReference type="HAMAP" id="MF_00373">
    <property type="entry name" value="Ribosomal_bL28"/>
    <property type="match status" value="1"/>
</dbReference>
<proteinExistence type="inferred from homology"/>
<evidence type="ECO:0000313" key="7">
    <source>
        <dbReference type="Proteomes" id="UP000037460"/>
    </source>
</evidence>
<evidence type="ECO:0000256" key="1">
    <source>
        <dbReference type="ARBA" id="ARBA00008760"/>
    </source>
</evidence>
<dbReference type="InterPro" id="IPR034704">
    <property type="entry name" value="Ribosomal_bL28/bL31-like_sf"/>
</dbReference>
<gene>
    <name evidence="6" type="ORF">Ctob_006330</name>
</gene>
<dbReference type="GO" id="GO:0006412">
    <property type="term" value="P:translation"/>
    <property type="evidence" value="ECO:0007669"/>
    <property type="project" value="InterPro"/>
</dbReference>
<dbReference type="PANTHER" id="PTHR13528">
    <property type="entry name" value="39S RIBOSOMAL PROTEIN L28, MITOCHONDRIAL"/>
    <property type="match status" value="1"/>
</dbReference>
<keyword evidence="3" id="KW-0687">Ribonucleoprotein</keyword>
<keyword evidence="7" id="KW-1185">Reference proteome</keyword>
<sequence length="119" mass="13322">MARVVKTLLLLLGVAAGFQAAPLLRPASQAAVSRCAADSIQMSKICDITGKRSNNANRVSFSNKKWARLQEPNLQTKRLFSKELDRFVRLKVATSTLRTIRKLGLDETAKKYEIDLNKF</sequence>
<dbReference type="InterPro" id="IPR037147">
    <property type="entry name" value="Ribosomal_bL28_sf"/>
</dbReference>
<evidence type="ECO:0000256" key="3">
    <source>
        <dbReference type="ARBA" id="ARBA00023274"/>
    </source>
</evidence>
<organism evidence="6 7">
    <name type="scientific">Chrysochromulina tobinii</name>
    <dbReference type="NCBI Taxonomy" id="1460289"/>
    <lineage>
        <taxon>Eukaryota</taxon>
        <taxon>Haptista</taxon>
        <taxon>Haptophyta</taxon>
        <taxon>Prymnesiophyceae</taxon>
        <taxon>Prymnesiales</taxon>
        <taxon>Chrysochromulinaceae</taxon>
        <taxon>Chrysochromulina</taxon>
    </lineage>
</organism>
<name>A0A0M0JR16_9EUKA</name>
<feature type="signal peptide" evidence="5">
    <location>
        <begin position="1"/>
        <end position="20"/>
    </location>
</feature>
<dbReference type="GO" id="GO:1990904">
    <property type="term" value="C:ribonucleoprotein complex"/>
    <property type="evidence" value="ECO:0007669"/>
    <property type="project" value="UniProtKB-KW"/>
</dbReference>
<feature type="chain" id="PRO_5005602068" description="Large ribosomal subunit protein bL28c" evidence="5">
    <location>
        <begin position="21"/>
        <end position="119"/>
    </location>
</feature>
<protein>
    <recommendedName>
        <fullName evidence="4">Large ribosomal subunit protein bL28c</fullName>
    </recommendedName>
</protein>
<dbReference type="InterPro" id="IPR001383">
    <property type="entry name" value="Ribosomal_bL28_bact-type"/>
</dbReference>
<dbReference type="PANTHER" id="PTHR13528:SF2">
    <property type="entry name" value="LARGE RIBOSOMAL SUBUNIT PROTEIN BL28M"/>
    <property type="match status" value="1"/>
</dbReference>
<comment type="similarity">
    <text evidence="1">Belongs to the bacterial ribosomal protein bL28 family.</text>
</comment>
<dbReference type="Gene3D" id="2.30.170.40">
    <property type="entry name" value="Ribosomal protein L28/L24"/>
    <property type="match status" value="1"/>
</dbReference>